<feature type="chain" id="PRO_5036780733" description="Ankyrin repeat protein" evidence="2">
    <location>
        <begin position="26"/>
        <end position="233"/>
    </location>
</feature>
<dbReference type="AlphaFoldDB" id="A0A975YIN9"/>
<name>A0A975YIN9_9PROT</name>
<accession>A0A975YIN9</accession>
<feature type="signal peptide" evidence="2">
    <location>
        <begin position="1"/>
        <end position="25"/>
    </location>
</feature>
<proteinExistence type="predicted"/>
<evidence type="ECO:0000313" key="3">
    <source>
        <dbReference type="EMBL" id="QXM23603.1"/>
    </source>
</evidence>
<evidence type="ECO:0008006" key="5">
    <source>
        <dbReference type="Google" id="ProtNLM"/>
    </source>
</evidence>
<sequence>MSRFCALPVALALALGALAPASVSAQMPPQRSPAAQPQAQPAPGAPAAQRPRQPRSGTPTEQLFEAINAGDLEDVRAAVAAGADVGARNVLGLTPVDLAIDLGRNDIALYLLALGRVRPLTPLPEERAARRPSRAAEEQLRLRQLRAEQEAIEAALRSRAPAVSGQGIVAVAPLWRGDGGAPNPEIGFLGFDAGRPPGATPPSAQRGPATPPARAQPQPPRRSPVTREALPPG</sequence>
<dbReference type="RefSeq" id="WP_218284473.1">
    <property type="nucleotide sequence ID" value="NZ_CP076448.1"/>
</dbReference>
<feature type="region of interest" description="Disordered" evidence="1">
    <location>
        <begin position="24"/>
        <end position="59"/>
    </location>
</feature>
<feature type="compositionally biased region" description="Low complexity" evidence="1">
    <location>
        <begin position="24"/>
        <end position="55"/>
    </location>
</feature>
<reference evidence="3" key="1">
    <citation type="submission" date="2021-06" db="EMBL/GenBank/DDBJ databases">
        <title>Elioraea tepida, sp. nov., a moderately thermophilic aerobic anoxygenic phototrophic bacterium isolated from an alkaline siliceous hot spring mat community in Yellowstone National Park, WY, USA.</title>
        <authorList>
            <person name="Saini M.K."/>
            <person name="Yoshida S."/>
            <person name="Sebastian A."/>
            <person name="Hirose S."/>
            <person name="Hara E."/>
            <person name="Tamaki H."/>
            <person name="Soulier N.T."/>
            <person name="Albert I."/>
            <person name="Hanada S."/>
            <person name="Bryant D.A."/>
            <person name="Tank M."/>
        </authorList>
    </citation>
    <scope>NUCLEOTIDE SEQUENCE</scope>
    <source>
        <strain evidence="3">MS-P2</strain>
    </source>
</reference>
<gene>
    <name evidence="3" type="ORF">KO353_09745</name>
</gene>
<evidence type="ECO:0000256" key="1">
    <source>
        <dbReference type="SAM" id="MobiDB-lite"/>
    </source>
</evidence>
<organism evidence="3 4">
    <name type="scientific">Elioraea tepida</name>
    <dbReference type="NCBI Taxonomy" id="2843330"/>
    <lineage>
        <taxon>Bacteria</taxon>
        <taxon>Pseudomonadati</taxon>
        <taxon>Pseudomonadota</taxon>
        <taxon>Alphaproteobacteria</taxon>
        <taxon>Acetobacterales</taxon>
        <taxon>Elioraeaceae</taxon>
        <taxon>Elioraea</taxon>
    </lineage>
</organism>
<dbReference type="Proteomes" id="UP000694001">
    <property type="component" value="Chromosome"/>
</dbReference>
<dbReference type="KEGG" id="elio:KO353_09745"/>
<protein>
    <recommendedName>
        <fullName evidence="5">Ankyrin repeat protein</fullName>
    </recommendedName>
</protein>
<feature type="compositionally biased region" description="Low complexity" evidence="1">
    <location>
        <begin position="204"/>
        <end position="216"/>
    </location>
</feature>
<dbReference type="EMBL" id="CP076448">
    <property type="protein sequence ID" value="QXM23603.1"/>
    <property type="molecule type" value="Genomic_DNA"/>
</dbReference>
<feature type="region of interest" description="Disordered" evidence="1">
    <location>
        <begin position="183"/>
        <end position="233"/>
    </location>
</feature>
<evidence type="ECO:0000313" key="4">
    <source>
        <dbReference type="Proteomes" id="UP000694001"/>
    </source>
</evidence>
<evidence type="ECO:0000256" key="2">
    <source>
        <dbReference type="SAM" id="SignalP"/>
    </source>
</evidence>
<keyword evidence="4" id="KW-1185">Reference proteome</keyword>
<keyword evidence="2" id="KW-0732">Signal</keyword>